<organism evidence="6 7">
    <name type="scientific">Pseudomonas turukhanskensis</name>
    <dbReference type="NCBI Taxonomy" id="1806536"/>
    <lineage>
        <taxon>Bacteria</taxon>
        <taxon>Pseudomonadati</taxon>
        <taxon>Pseudomonadota</taxon>
        <taxon>Gammaproteobacteria</taxon>
        <taxon>Pseudomonadales</taxon>
        <taxon>Pseudomonadaceae</taxon>
        <taxon>Pseudomonas</taxon>
    </lineage>
</organism>
<dbReference type="PROSITE" id="PS51898">
    <property type="entry name" value="TYR_RECOMBINASE"/>
    <property type="match status" value="1"/>
</dbReference>
<keyword evidence="7" id="KW-1185">Reference proteome</keyword>
<comment type="similarity">
    <text evidence="1">Belongs to the 'phage' integrase family.</text>
</comment>
<sequence>MALTVLQVKNAAPRDKDYGLADGNGLFLWVRAEGGKSWRFRFRLDGKQSHISLGTLDRATLGQARQLAAEARQLVSQGKHPGQERQAKRVQQAIARANTFKELALEWHHHKTPRWSTGYASDVLEAFDRDIFPQVGSLPLADIKPPQWLSTFRRIESRGALESLRKARQRCQEVYRYAIATGRAEYNPIADIGGALRPPASQHYPFLPVTALPALLNAIVSCKAQDTVKLAARLLILTGVRTAELRCAPWAEIDLDTALWTIPAHRMKMRRPHEVPLSAQAMKALHELKAITGGYTLVFPGRNDPAKPMSEAAINQLLKRSGYDGQATGHGFRHTLSTTLHEQGFPSEWIETQLAHVDKNSIRGTYNHAQYLEGRREMLQWYADYMERLNA</sequence>
<dbReference type="InterPro" id="IPR050808">
    <property type="entry name" value="Phage_Integrase"/>
</dbReference>
<protein>
    <submittedName>
        <fullName evidence="6">Integrase</fullName>
    </submittedName>
</protein>
<dbReference type="AlphaFoldDB" id="A0A9W6K9M5"/>
<evidence type="ECO:0000256" key="1">
    <source>
        <dbReference type="ARBA" id="ARBA00008857"/>
    </source>
</evidence>
<dbReference type="GO" id="GO:0006310">
    <property type="term" value="P:DNA recombination"/>
    <property type="evidence" value="ECO:0007669"/>
    <property type="project" value="UniProtKB-KW"/>
</dbReference>
<proteinExistence type="inferred from homology"/>
<dbReference type="InterPro" id="IPR010998">
    <property type="entry name" value="Integrase_recombinase_N"/>
</dbReference>
<evidence type="ECO:0000256" key="3">
    <source>
        <dbReference type="ARBA" id="ARBA00023125"/>
    </source>
</evidence>
<dbReference type="GO" id="GO:0015074">
    <property type="term" value="P:DNA integration"/>
    <property type="evidence" value="ECO:0007669"/>
    <property type="project" value="UniProtKB-KW"/>
</dbReference>
<dbReference type="PANTHER" id="PTHR30629:SF2">
    <property type="entry name" value="PROPHAGE INTEGRASE INTS-RELATED"/>
    <property type="match status" value="1"/>
</dbReference>
<dbReference type="InterPro" id="IPR011010">
    <property type="entry name" value="DNA_brk_join_enz"/>
</dbReference>
<dbReference type="InterPro" id="IPR013762">
    <property type="entry name" value="Integrase-like_cat_sf"/>
</dbReference>
<dbReference type="InterPro" id="IPR038488">
    <property type="entry name" value="Integrase_DNA-bd_sf"/>
</dbReference>
<dbReference type="PANTHER" id="PTHR30629">
    <property type="entry name" value="PROPHAGE INTEGRASE"/>
    <property type="match status" value="1"/>
</dbReference>
<dbReference type="Proteomes" id="UP001143328">
    <property type="component" value="Unassembled WGS sequence"/>
</dbReference>
<name>A0A9W6K9M5_9PSED</name>
<dbReference type="Gene3D" id="1.10.443.10">
    <property type="entry name" value="Intergrase catalytic core"/>
    <property type="match status" value="1"/>
</dbReference>
<accession>A0A9W6K9M5</accession>
<evidence type="ECO:0000256" key="2">
    <source>
        <dbReference type="ARBA" id="ARBA00022908"/>
    </source>
</evidence>
<dbReference type="SUPFAM" id="SSF56349">
    <property type="entry name" value="DNA breaking-rejoining enzymes"/>
    <property type="match status" value="1"/>
</dbReference>
<dbReference type="CDD" id="cd00801">
    <property type="entry name" value="INT_P4_C"/>
    <property type="match status" value="1"/>
</dbReference>
<dbReference type="InterPro" id="IPR053876">
    <property type="entry name" value="Phage_int_M"/>
</dbReference>
<feature type="domain" description="Tyr recombinase" evidence="5">
    <location>
        <begin position="202"/>
        <end position="379"/>
    </location>
</feature>
<keyword evidence="4" id="KW-0233">DNA recombination</keyword>
<dbReference type="GO" id="GO:0003677">
    <property type="term" value="F:DNA binding"/>
    <property type="evidence" value="ECO:0007669"/>
    <property type="project" value="UniProtKB-KW"/>
</dbReference>
<gene>
    <name evidence="6" type="ORF">GCM10017655_30810</name>
</gene>
<dbReference type="Pfam" id="PF22022">
    <property type="entry name" value="Phage_int_M"/>
    <property type="match status" value="1"/>
</dbReference>
<reference evidence="6" key="1">
    <citation type="journal article" date="2014" name="Int. J. Syst. Evol. Microbiol.">
        <title>Complete genome sequence of Corynebacterium casei LMG S-19264T (=DSM 44701T), isolated from a smear-ripened cheese.</title>
        <authorList>
            <consortium name="US DOE Joint Genome Institute (JGI-PGF)"/>
            <person name="Walter F."/>
            <person name="Albersmeier A."/>
            <person name="Kalinowski J."/>
            <person name="Ruckert C."/>
        </authorList>
    </citation>
    <scope>NUCLEOTIDE SEQUENCE</scope>
    <source>
        <strain evidence="6">VKM B-2935</strain>
    </source>
</reference>
<evidence type="ECO:0000259" key="5">
    <source>
        <dbReference type="PROSITE" id="PS51898"/>
    </source>
</evidence>
<evidence type="ECO:0000313" key="6">
    <source>
        <dbReference type="EMBL" id="GLK90019.1"/>
    </source>
</evidence>
<keyword evidence="3" id="KW-0238">DNA-binding</keyword>
<dbReference type="EMBL" id="BSFN01000008">
    <property type="protein sequence ID" value="GLK90019.1"/>
    <property type="molecule type" value="Genomic_DNA"/>
</dbReference>
<dbReference type="Pfam" id="PF00589">
    <property type="entry name" value="Phage_integrase"/>
    <property type="match status" value="1"/>
</dbReference>
<keyword evidence="2" id="KW-0229">DNA integration</keyword>
<dbReference type="Pfam" id="PF13356">
    <property type="entry name" value="Arm-DNA-bind_3"/>
    <property type="match status" value="1"/>
</dbReference>
<evidence type="ECO:0000313" key="7">
    <source>
        <dbReference type="Proteomes" id="UP001143328"/>
    </source>
</evidence>
<comment type="caution">
    <text evidence="6">The sequence shown here is derived from an EMBL/GenBank/DDBJ whole genome shotgun (WGS) entry which is preliminary data.</text>
</comment>
<dbReference type="Gene3D" id="1.10.150.130">
    <property type="match status" value="1"/>
</dbReference>
<dbReference type="Gene3D" id="3.30.160.390">
    <property type="entry name" value="Integrase, DNA-binding domain"/>
    <property type="match status" value="1"/>
</dbReference>
<reference evidence="6" key="2">
    <citation type="submission" date="2023-01" db="EMBL/GenBank/DDBJ databases">
        <authorList>
            <person name="Sun Q."/>
            <person name="Evtushenko L."/>
        </authorList>
    </citation>
    <scope>NUCLEOTIDE SEQUENCE</scope>
    <source>
        <strain evidence="6">VKM B-2935</strain>
    </source>
</reference>
<dbReference type="InterPro" id="IPR025166">
    <property type="entry name" value="Integrase_DNA_bind_dom"/>
</dbReference>
<evidence type="ECO:0000256" key="4">
    <source>
        <dbReference type="ARBA" id="ARBA00023172"/>
    </source>
</evidence>
<dbReference type="InterPro" id="IPR002104">
    <property type="entry name" value="Integrase_catalytic"/>
</dbReference>